<evidence type="ECO:0000313" key="10">
    <source>
        <dbReference type="Proteomes" id="UP000060016"/>
    </source>
</evidence>
<evidence type="ECO:0000256" key="7">
    <source>
        <dbReference type="PROSITE-ProRule" id="PRU00742"/>
    </source>
</evidence>
<dbReference type="InterPro" id="IPR020855">
    <property type="entry name" value="Ureohydrolase_Mn_BS"/>
</dbReference>
<dbReference type="GO" id="GO:0019556">
    <property type="term" value="P:L-histidine catabolic process to glutamate and formamide"/>
    <property type="evidence" value="ECO:0007669"/>
    <property type="project" value="UniProtKB-UniRule"/>
</dbReference>
<accession>A0A0K1RDL4</accession>
<evidence type="ECO:0000256" key="6">
    <source>
        <dbReference type="NCBIfam" id="TIGR01227"/>
    </source>
</evidence>
<comment type="pathway">
    <text evidence="5">Amino-acid degradation; L-histidine degradation into L-glutamate; L-glutamate from N-formimidoyl-L-glutamate (hydrolase route): step 1/1.</text>
</comment>
<dbReference type="RefSeq" id="WP_052205803.1">
    <property type="nucleotide sequence ID" value="NZ_CP012342.1"/>
</dbReference>
<dbReference type="AlphaFoldDB" id="A0A0K1RDL4"/>
<keyword evidence="3 5" id="KW-0369">Histidine metabolism</keyword>
<dbReference type="GO" id="GO:0008783">
    <property type="term" value="F:agmatinase activity"/>
    <property type="evidence" value="ECO:0007669"/>
    <property type="project" value="TreeGrafter"/>
</dbReference>
<evidence type="ECO:0000256" key="2">
    <source>
        <dbReference type="ARBA" id="ARBA00022801"/>
    </source>
</evidence>
<evidence type="ECO:0000256" key="3">
    <source>
        <dbReference type="ARBA" id="ARBA00022808"/>
    </source>
</evidence>
<dbReference type="NCBIfam" id="TIGR01227">
    <property type="entry name" value="hutG"/>
    <property type="match status" value="1"/>
</dbReference>
<keyword evidence="10" id="KW-1185">Reference proteome</keyword>
<dbReference type="EC" id="3.5.3.8" evidence="5 6"/>
<dbReference type="EMBL" id="CP012342">
    <property type="protein sequence ID" value="AKV59509.1"/>
    <property type="molecule type" value="Genomic_DNA"/>
</dbReference>
<dbReference type="PATRIC" id="fig|156976.3.peg.2146"/>
<dbReference type="PANTHER" id="PTHR11358">
    <property type="entry name" value="ARGINASE/AGMATINASE"/>
    <property type="match status" value="1"/>
</dbReference>
<feature type="binding site" evidence="5">
    <location>
        <position position="142"/>
    </location>
    <ligand>
        <name>Mn(2+)</name>
        <dbReference type="ChEBI" id="CHEBI:29035"/>
        <label>1</label>
    </ligand>
</feature>
<dbReference type="GO" id="GO:0050415">
    <property type="term" value="F:formimidoylglutamase activity"/>
    <property type="evidence" value="ECO:0007669"/>
    <property type="project" value="UniProtKB-UniRule"/>
</dbReference>
<dbReference type="SUPFAM" id="SSF52768">
    <property type="entry name" value="Arginase/deacetylase"/>
    <property type="match status" value="1"/>
</dbReference>
<comment type="similarity">
    <text evidence="5 7 8">Belongs to the arginase family.</text>
</comment>
<feature type="binding site" evidence="5">
    <location>
        <position position="233"/>
    </location>
    <ligand>
        <name>Mn(2+)</name>
        <dbReference type="ChEBI" id="CHEBI:29035"/>
        <label>2</label>
    </ligand>
</feature>
<evidence type="ECO:0000313" key="9">
    <source>
        <dbReference type="EMBL" id="AKV59509.1"/>
    </source>
</evidence>
<dbReference type="UniPathway" id="UPA00379">
    <property type="reaction ID" value="UER00552"/>
</dbReference>
<dbReference type="PROSITE" id="PS51409">
    <property type="entry name" value="ARGINASE_2"/>
    <property type="match status" value="1"/>
</dbReference>
<evidence type="ECO:0000256" key="1">
    <source>
        <dbReference type="ARBA" id="ARBA00022723"/>
    </source>
</evidence>
<evidence type="ECO:0000256" key="8">
    <source>
        <dbReference type="RuleBase" id="RU003684"/>
    </source>
</evidence>
<dbReference type="PROSITE" id="PS01053">
    <property type="entry name" value="ARGINASE_1"/>
    <property type="match status" value="1"/>
</dbReference>
<dbReference type="Proteomes" id="UP000060016">
    <property type="component" value="Chromosome"/>
</dbReference>
<comment type="cofactor">
    <cofactor evidence="5">
        <name>Mn(2+)</name>
        <dbReference type="ChEBI" id="CHEBI:29035"/>
    </cofactor>
    <text evidence="5">Binds 2 manganese ions per subunit.</text>
</comment>
<organism evidence="9 10">
    <name type="scientific">Corynebacterium riegelii</name>
    <dbReference type="NCBI Taxonomy" id="156976"/>
    <lineage>
        <taxon>Bacteria</taxon>
        <taxon>Bacillati</taxon>
        <taxon>Actinomycetota</taxon>
        <taxon>Actinomycetes</taxon>
        <taxon>Mycobacteriales</taxon>
        <taxon>Corynebacteriaceae</taxon>
        <taxon>Corynebacterium</taxon>
    </lineage>
</organism>
<feature type="binding site" evidence="5">
    <location>
        <position position="144"/>
    </location>
    <ligand>
        <name>Mn(2+)</name>
        <dbReference type="ChEBI" id="CHEBI:29035"/>
        <label>2</label>
    </ligand>
</feature>
<dbReference type="KEGG" id="crie:AK829_10660"/>
<dbReference type="GO" id="GO:0030145">
    <property type="term" value="F:manganese ion binding"/>
    <property type="evidence" value="ECO:0007669"/>
    <property type="project" value="UniProtKB-UniRule"/>
</dbReference>
<dbReference type="Gene3D" id="3.40.800.10">
    <property type="entry name" value="Ureohydrolase domain"/>
    <property type="match status" value="1"/>
</dbReference>
<sequence>MHAEGTGMSLDSVWQGREDGPRWHHIVTSETPTGGVALVGFCSDEGVRRNEGRVGAAAGPAALRAALSGFAVQEPFLLADAGDISTHGTDLESAQRELSDIVRDLIAAGNLVVVLGGGHETSFASHRGAYEALGNLQIVNFDAHFDLRQADQPTSGTPFLQIAEMVGKEAFDYSVIGISKPNNTKVLFDTAEELGVRVVLDEELLGLSPQQAADQALESVAGDKPIHLSIDLDLLPAWVAPGVSAPAGLGVALEQVYAMVKAVASTGRVRLVDVVELNPTYDIDGRTAKVAARLIETIVGAVNVASISKKPLEH</sequence>
<keyword evidence="1 5" id="KW-0479">Metal-binding</keyword>
<dbReference type="InterPro" id="IPR006035">
    <property type="entry name" value="Ureohydrolase"/>
</dbReference>
<dbReference type="PANTHER" id="PTHR11358:SF35">
    <property type="entry name" value="FORMIMIDOYLGLUTAMASE"/>
    <property type="match status" value="1"/>
</dbReference>
<evidence type="ECO:0000256" key="4">
    <source>
        <dbReference type="ARBA" id="ARBA00023211"/>
    </source>
</evidence>
<comment type="function">
    <text evidence="5">Catalyzes the conversion of N-formimidoyl-L-glutamate to L-glutamate and formamide.</text>
</comment>
<dbReference type="CDD" id="cd09988">
    <property type="entry name" value="Formimidoylglutamase"/>
    <property type="match status" value="1"/>
</dbReference>
<dbReference type="InterPro" id="IPR023696">
    <property type="entry name" value="Ureohydrolase_dom_sf"/>
</dbReference>
<dbReference type="InterPro" id="IPR005923">
    <property type="entry name" value="HutG"/>
</dbReference>
<protein>
    <recommendedName>
        <fullName evidence="5 6">Formimidoylglutamase</fullName>
        <ecNumber evidence="5 6">3.5.3.8</ecNumber>
    </recommendedName>
    <alternativeName>
        <fullName evidence="5">Formiminoglutamase</fullName>
    </alternativeName>
    <alternativeName>
        <fullName evidence="5">Formiminoglutamate hydrolase</fullName>
    </alternativeName>
</protein>
<feature type="binding site" evidence="5">
    <location>
        <position position="142"/>
    </location>
    <ligand>
        <name>Mn(2+)</name>
        <dbReference type="ChEBI" id="CHEBI:29035"/>
        <label>2</label>
    </ligand>
</feature>
<comment type="catalytic activity">
    <reaction evidence="5">
        <text>N-formimidoyl-L-glutamate + H2O = formamide + L-glutamate</text>
        <dbReference type="Rhea" id="RHEA:22492"/>
        <dbReference type="ChEBI" id="CHEBI:15377"/>
        <dbReference type="ChEBI" id="CHEBI:16397"/>
        <dbReference type="ChEBI" id="CHEBI:29985"/>
        <dbReference type="ChEBI" id="CHEBI:58928"/>
        <dbReference type="EC" id="3.5.3.8"/>
    </reaction>
</comment>
<feature type="binding site" evidence="5">
    <location>
        <position position="231"/>
    </location>
    <ligand>
        <name>Mn(2+)</name>
        <dbReference type="ChEBI" id="CHEBI:29035"/>
        <label>2</label>
    </ligand>
</feature>
<dbReference type="GO" id="GO:0033389">
    <property type="term" value="P:putrescine biosynthetic process from arginine, via agmatine"/>
    <property type="evidence" value="ECO:0007669"/>
    <property type="project" value="TreeGrafter"/>
</dbReference>
<feature type="binding site" evidence="5">
    <location>
        <position position="231"/>
    </location>
    <ligand>
        <name>Mn(2+)</name>
        <dbReference type="ChEBI" id="CHEBI:29035"/>
        <label>1</label>
    </ligand>
</feature>
<dbReference type="STRING" id="156976.AK829_10660"/>
<dbReference type="GO" id="GO:0019557">
    <property type="term" value="P:L-histidine catabolic process to glutamate and formate"/>
    <property type="evidence" value="ECO:0007669"/>
    <property type="project" value="UniProtKB-UniPathway"/>
</dbReference>
<keyword evidence="4 5" id="KW-0464">Manganese</keyword>
<dbReference type="Pfam" id="PF00491">
    <property type="entry name" value="Arginase"/>
    <property type="match status" value="1"/>
</dbReference>
<evidence type="ECO:0000256" key="5">
    <source>
        <dbReference type="HAMAP-Rule" id="MF_00737"/>
    </source>
</evidence>
<feature type="binding site" evidence="5">
    <location>
        <position position="119"/>
    </location>
    <ligand>
        <name>Mn(2+)</name>
        <dbReference type="ChEBI" id="CHEBI:29035"/>
        <label>1</label>
    </ligand>
</feature>
<dbReference type="HAMAP" id="MF_00737">
    <property type="entry name" value="Formimidoylglutam"/>
    <property type="match status" value="1"/>
</dbReference>
<name>A0A0K1RDL4_9CORY</name>
<reference evidence="9 10" key="1">
    <citation type="submission" date="2015-08" db="EMBL/GenBank/DDBJ databases">
        <authorList>
            <person name="Babu N.S."/>
            <person name="Beckwith C.J."/>
            <person name="Beseler K.G."/>
            <person name="Brison A."/>
            <person name="Carone J.V."/>
            <person name="Caskin T.P."/>
            <person name="Diamond M."/>
            <person name="Durham M.E."/>
            <person name="Foxe J.M."/>
            <person name="Go M."/>
            <person name="Henderson B.A."/>
            <person name="Jones I.B."/>
            <person name="McGettigan J.A."/>
            <person name="Micheletti S.J."/>
            <person name="Nasrallah M.E."/>
            <person name="Ortiz D."/>
            <person name="Piller C.R."/>
            <person name="Privatt S.R."/>
            <person name="Schneider S.L."/>
            <person name="Sharp S."/>
            <person name="Smith T.C."/>
            <person name="Stanton J.D."/>
            <person name="Ullery H.E."/>
            <person name="Wilson R.J."/>
            <person name="Serrano M.G."/>
            <person name="Buck G."/>
            <person name="Lee V."/>
            <person name="Wang Y."/>
            <person name="Carvalho R."/>
            <person name="Voegtly L."/>
            <person name="Shi R."/>
            <person name="Duckworth R."/>
            <person name="Johnson A."/>
            <person name="Loviza R."/>
            <person name="Walstead R."/>
            <person name="Shah Z."/>
            <person name="Kiflezghi M."/>
            <person name="Wade K."/>
            <person name="Ball S.L."/>
            <person name="Bradley K.W."/>
            <person name="Asai D.J."/>
            <person name="Bowman C.A."/>
            <person name="Russell D.A."/>
            <person name="Pope W.H."/>
            <person name="Jacobs-Sera D."/>
            <person name="Hendrix R.W."/>
            <person name="Hatfull G.F."/>
        </authorList>
    </citation>
    <scope>NUCLEOTIDE SEQUENCE [LARGE SCALE GENOMIC DNA]</scope>
    <source>
        <strain evidence="9 10">PUDD_83A45</strain>
    </source>
</reference>
<feature type="binding site" evidence="5">
    <location>
        <position position="146"/>
    </location>
    <ligand>
        <name>Mn(2+)</name>
        <dbReference type="ChEBI" id="CHEBI:29035"/>
        <label>1</label>
    </ligand>
</feature>
<proteinExistence type="inferred from homology"/>
<keyword evidence="2 5" id="KW-0378">Hydrolase</keyword>
<gene>
    <name evidence="5" type="primary">hutG</name>
    <name evidence="9" type="ORF">AK829_10660</name>
</gene>